<dbReference type="RefSeq" id="WP_010741240.1">
    <property type="nucleotide sequence ID" value="NZ_KB946250.1"/>
</dbReference>
<sequence>MKMLKEWGLKIGFLILISSIIGIAQEVQAAPRIPFNEHVGIEFDIKKYDGTPYKDAQVLVDLKEESSKPTVVNNFLEIGGVSTKDVLITSTNGHYVHNYGLFDMGSVFYYPPVWTDHSFHYAYYTNLRLLPGRHIKKLEVGDYYYLIKTWYYDKSYNYTKFVDNDRVLNSPSQKIVSLANGAFLYKDENLLTGYHDRPQVEFGGISMSTWRDESNTYQNTSTDTFGRNISFIVTPCQGP</sequence>
<proteinExistence type="predicted"/>
<protein>
    <submittedName>
        <fullName evidence="1">Uncharacterized protein</fullName>
    </submittedName>
</protein>
<dbReference type="Proteomes" id="UP000014148">
    <property type="component" value="Unassembled WGS sequence"/>
</dbReference>
<dbReference type="PATRIC" id="fig|1158601.3.peg.2385"/>
<keyword evidence="4" id="KW-1185">Reference proteome</keyword>
<dbReference type="Proteomes" id="UP000013783">
    <property type="component" value="Unassembled WGS sequence"/>
</dbReference>
<comment type="caution">
    <text evidence="1">The sequence shown here is derived from an EMBL/GenBank/DDBJ whole genome shotgun (WGS) entry which is preliminary data.</text>
</comment>
<dbReference type="AlphaFoldDB" id="R2QZ96"/>
<evidence type="ECO:0000313" key="1">
    <source>
        <dbReference type="EMBL" id="EOH76750.1"/>
    </source>
</evidence>
<organism evidence="1 3">
    <name type="scientific">Enterococcus malodoratus ATCC 43197</name>
    <dbReference type="NCBI Taxonomy" id="1158601"/>
    <lineage>
        <taxon>Bacteria</taxon>
        <taxon>Bacillati</taxon>
        <taxon>Bacillota</taxon>
        <taxon>Bacilli</taxon>
        <taxon>Lactobacillales</taxon>
        <taxon>Enterococcaceae</taxon>
        <taxon>Enterococcus</taxon>
    </lineage>
</organism>
<evidence type="ECO:0000313" key="3">
    <source>
        <dbReference type="Proteomes" id="UP000013783"/>
    </source>
</evidence>
<dbReference type="EMBL" id="ASWA01000005">
    <property type="protein sequence ID" value="EOT63549.1"/>
    <property type="molecule type" value="Genomic_DNA"/>
</dbReference>
<reference evidence="1 3" key="1">
    <citation type="submission" date="2013-02" db="EMBL/GenBank/DDBJ databases">
        <title>The Genome Sequence of Enterococcus malodoratus ATCC_43197.</title>
        <authorList>
            <consortium name="The Broad Institute Genome Sequencing Platform"/>
            <consortium name="The Broad Institute Genome Sequencing Center for Infectious Disease"/>
            <person name="Earl A.M."/>
            <person name="Gilmore M.S."/>
            <person name="Lebreton F."/>
            <person name="Walker B."/>
            <person name="Young S.K."/>
            <person name="Zeng Q."/>
            <person name="Gargeya S."/>
            <person name="Fitzgerald M."/>
            <person name="Haas B."/>
            <person name="Abouelleil A."/>
            <person name="Alvarado L."/>
            <person name="Arachchi H.M."/>
            <person name="Berlin A.M."/>
            <person name="Chapman S.B."/>
            <person name="Dewar J."/>
            <person name="Goldberg J."/>
            <person name="Griggs A."/>
            <person name="Gujja S."/>
            <person name="Hansen M."/>
            <person name="Howarth C."/>
            <person name="Imamovic A."/>
            <person name="Larimer J."/>
            <person name="McCowan C."/>
            <person name="Murphy C."/>
            <person name="Neiman D."/>
            <person name="Pearson M."/>
            <person name="Priest M."/>
            <person name="Roberts A."/>
            <person name="Saif S."/>
            <person name="Shea T."/>
            <person name="Sisk P."/>
            <person name="Sykes S."/>
            <person name="Wortman J."/>
            <person name="Nusbaum C."/>
            <person name="Birren B."/>
        </authorList>
    </citation>
    <scope>NUCLEOTIDE SEQUENCE [LARGE SCALE GENOMIC DNA]</scope>
    <source>
        <strain evidence="1 3">ATCC 43197</strain>
    </source>
</reference>
<dbReference type="EMBL" id="AJAK01000017">
    <property type="protein sequence ID" value="EOH76750.1"/>
    <property type="molecule type" value="Genomic_DNA"/>
</dbReference>
<name>R2QZ96_9ENTE</name>
<evidence type="ECO:0000313" key="2">
    <source>
        <dbReference type="EMBL" id="EOT63549.1"/>
    </source>
</evidence>
<reference evidence="2 4" key="2">
    <citation type="submission" date="2013-03" db="EMBL/GenBank/DDBJ databases">
        <title>The Genome Sequence of Enterococcus malodoratus ATCC_43197 (PacBio/Illumina hybrid assembly).</title>
        <authorList>
            <consortium name="The Broad Institute Genomics Platform"/>
            <consortium name="The Broad Institute Genome Sequencing Center for Infectious Disease"/>
            <person name="Earl A."/>
            <person name="Russ C."/>
            <person name="Gilmore M."/>
            <person name="Surin D."/>
            <person name="Walker B."/>
            <person name="Young S."/>
            <person name="Zeng Q."/>
            <person name="Gargeya S."/>
            <person name="Fitzgerald M."/>
            <person name="Haas B."/>
            <person name="Abouelleil A."/>
            <person name="Allen A.W."/>
            <person name="Alvarado L."/>
            <person name="Arachchi H.M."/>
            <person name="Berlin A.M."/>
            <person name="Chapman S.B."/>
            <person name="Gainer-Dewar J."/>
            <person name="Goldberg J."/>
            <person name="Griggs A."/>
            <person name="Gujja S."/>
            <person name="Hansen M."/>
            <person name="Howarth C."/>
            <person name="Imamovic A."/>
            <person name="Ireland A."/>
            <person name="Larimer J."/>
            <person name="McCowan C."/>
            <person name="Murphy C."/>
            <person name="Pearson M."/>
            <person name="Poon T.W."/>
            <person name="Priest M."/>
            <person name="Roberts A."/>
            <person name="Saif S."/>
            <person name="Shea T."/>
            <person name="Sisk P."/>
            <person name="Sykes S."/>
            <person name="Wortman J."/>
            <person name="Nusbaum C."/>
            <person name="Birren B."/>
        </authorList>
    </citation>
    <scope>NUCLEOTIDE SEQUENCE [LARGE SCALE GENOMIC DNA]</scope>
    <source>
        <strain evidence="2 4">ATCC 43197</strain>
    </source>
</reference>
<accession>R2QZ96</accession>
<gene>
    <name evidence="2" type="ORF">I585_04379</name>
    <name evidence="1" type="ORF">UAI_02425</name>
</gene>
<evidence type="ECO:0000313" key="4">
    <source>
        <dbReference type="Proteomes" id="UP000014148"/>
    </source>
</evidence>